<reference evidence="5 6" key="1">
    <citation type="submission" date="2020-07" db="EMBL/GenBank/DDBJ databases">
        <title>Sequencing the genomes of 1000 actinobacteria strains.</title>
        <authorList>
            <person name="Klenk H.-P."/>
        </authorList>
    </citation>
    <scope>NUCLEOTIDE SEQUENCE [LARGE SCALE GENOMIC DNA]</scope>
    <source>
        <strain evidence="5 6">CXB654</strain>
    </source>
</reference>
<dbReference type="PRINTS" id="PR00116">
    <property type="entry name" value="ARGINASE"/>
</dbReference>
<dbReference type="PANTHER" id="PTHR43782">
    <property type="entry name" value="ARGINASE"/>
    <property type="match status" value="1"/>
</dbReference>
<dbReference type="GO" id="GO:0005829">
    <property type="term" value="C:cytosol"/>
    <property type="evidence" value="ECO:0007669"/>
    <property type="project" value="TreeGrafter"/>
</dbReference>
<evidence type="ECO:0000256" key="3">
    <source>
        <dbReference type="ARBA" id="ARBA00023211"/>
    </source>
</evidence>
<dbReference type="PANTHER" id="PTHR43782:SF3">
    <property type="entry name" value="ARGINASE"/>
    <property type="match status" value="1"/>
</dbReference>
<dbReference type="SUPFAM" id="SSF52768">
    <property type="entry name" value="Arginase/deacetylase"/>
    <property type="match status" value="1"/>
</dbReference>
<proteinExistence type="inferred from homology"/>
<dbReference type="GO" id="GO:0030145">
    <property type="term" value="F:manganese ion binding"/>
    <property type="evidence" value="ECO:0007669"/>
    <property type="project" value="TreeGrafter"/>
</dbReference>
<evidence type="ECO:0000256" key="4">
    <source>
        <dbReference type="PROSITE-ProRule" id="PRU00742"/>
    </source>
</evidence>
<dbReference type="AlphaFoldDB" id="A0A852TZH7"/>
<keyword evidence="3" id="KW-0464">Manganese</keyword>
<organism evidence="5 6">
    <name type="scientific">Spinactinospora alkalitolerans</name>
    <dbReference type="NCBI Taxonomy" id="687207"/>
    <lineage>
        <taxon>Bacteria</taxon>
        <taxon>Bacillati</taxon>
        <taxon>Actinomycetota</taxon>
        <taxon>Actinomycetes</taxon>
        <taxon>Streptosporangiales</taxon>
        <taxon>Nocardiopsidaceae</taxon>
        <taxon>Spinactinospora</taxon>
    </lineage>
</organism>
<sequence>MMWQRDVDLVVPLWQGGDDVRVAAGAAALARLVPSGGSRLHVSVSDGARDVVDGVRNLDVVASTVRGLRERLARRDPARALTLGGDCVSDVAVAEHLAGRYPDLVVYWVDAHADLNTPASSPSGKAHGMGLRLLLGEGHGRLLGAAGARVAASRVTLVGARDLDRGELEFMRAAGMAWVDPVEVITDPDRVVAGRAPGTPAYVHLDVDVCDPVDLPAVACPTPQGPLVDSVAAALAAISAHHEVVGVGVCEYVPVIEHERAKMEALLGALGLAAPRDASRAAPA</sequence>
<dbReference type="Pfam" id="PF00491">
    <property type="entry name" value="Arginase"/>
    <property type="match status" value="1"/>
</dbReference>
<evidence type="ECO:0000313" key="5">
    <source>
        <dbReference type="EMBL" id="NYE47374.1"/>
    </source>
</evidence>
<keyword evidence="2 5" id="KW-0378">Hydrolase</keyword>
<dbReference type="GO" id="GO:0004053">
    <property type="term" value="F:arginase activity"/>
    <property type="evidence" value="ECO:0007669"/>
    <property type="project" value="UniProtKB-EC"/>
</dbReference>
<comment type="similarity">
    <text evidence="4">Belongs to the arginase family.</text>
</comment>
<dbReference type="PROSITE" id="PS51409">
    <property type="entry name" value="ARGINASE_2"/>
    <property type="match status" value="1"/>
</dbReference>
<gene>
    <name evidence="5" type="ORF">HDA32_002494</name>
</gene>
<dbReference type="Gene3D" id="3.40.800.10">
    <property type="entry name" value="Ureohydrolase domain"/>
    <property type="match status" value="1"/>
</dbReference>
<comment type="caution">
    <text evidence="5">The sequence shown here is derived from an EMBL/GenBank/DDBJ whole genome shotgun (WGS) entry which is preliminary data.</text>
</comment>
<evidence type="ECO:0000313" key="6">
    <source>
        <dbReference type="Proteomes" id="UP000589036"/>
    </source>
</evidence>
<keyword evidence="1" id="KW-0479">Metal-binding</keyword>
<dbReference type="CDD" id="cd09999">
    <property type="entry name" value="Arginase-like_1"/>
    <property type="match status" value="1"/>
</dbReference>
<protein>
    <submittedName>
        <fullName evidence="5">Arginase</fullName>
        <ecNumber evidence="5">3.5.3.1</ecNumber>
    </submittedName>
</protein>
<dbReference type="RefSeq" id="WP_179643332.1">
    <property type="nucleotide sequence ID" value="NZ_BAAAYY010000015.1"/>
</dbReference>
<dbReference type="InterPro" id="IPR006035">
    <property type="entry name" value="Ureohydrolase"/>
</dbReference>
<name>A0A852TZH7_9ACTN</name>
<dbReference type="EMBL" id="JACCCC010000001">
    <property type="protein sequence ID" value="NYE47374.1"/>
    <property type="molecule type" value="Genomic_DNA"/>
</dbReference>
<evidence type="ECO:0000256" key="2">
    <source>
        <dbReference type="ARBA" id="ARBA00022801"/>
    </source>
</evidence>
<dbReference type="EC" id="3.5.3.1" evidence="5"/>
<dbReference type="Proteomes" id="UP000589036">
    <property type="component" value="Unassembled WGS sequence"/>
</dbReference>
<evidence type="ECO:0000256" key="1">
    <source>
        <dbReference type="ARBA" id="ARBA00022723"/>
    </source>
</evidence>
<accession>A0A852TZH7</accession>
<keyword evidence="6" id="KW-1185">Reference proteome</keyword>
<dbReference type="InterPro" id="IPR023696">
    <property type="entry name" value="Ureohydrolase_dom_sf"/>
</dbReference>